<dbReference type="AlphaFoldDB" id="A0A151JY01"/>
<name>A0A151JY01_9HYME</name>
<proteinExistence type="predicted"/>
<keyword evidence="2" id="KW-1185">Reference proteome</keyword>
<evidence type="ECO:0000313" key="1">
    <source>
        <dbReference type="EMBL" id="KYN40063.1"/>
    </source>
</evidence>
<sequence>MQSFGSTDEKNVLFLDGTDLKISVPAVAACGTRAVHGKQWLRVVGAASAVAEGYEKESRTRLASGARIPSGEGQTRILRFRYDTLVWRRLPPTGSGSGIYVSGCHVFDIPTRRFNFMDDTYRFPQQKFFKLASCTLEITRASLVSRIFDRDSNCYDMMLRGVKCVSKSGCAASLSAKSLSLLRPVENPRRKHCAEVGRTSEWKVVALSERTESLLKRLYDRVGNSRKVLNGPFTDDTLTK</sequence>
<accession>A0A151JY01</accession>
<evidence type="ECO:0000313" key="2">
    <source>
        <dbReference type="Proteomes" id="UP000078541"/>
    </source>
</evidence>
<gene>
    <name evidence="1" type="ORF">ALC56_05526</name>
</gene>
<organism evidence="1 2">
    <name type="scientific">Trachymyrmex septentrionalis</name>
    <dbReference type="NCBI Taxonomy" id="34720"/>
    <lineage>
        <taxon>Eukaryota</taxon>
        <taxon>Metazoa</taxon>
        <taxon>Ecdysozoa</taxon>
        <taxon>Arthropoda</taxon>
        <taxon>Hexapoda</taxon>
        <taxon>Insecta</taxon>
        <taxon>Pterygota</taxon>
        <taxon>Neoptera</taxon>
        <taxon>Endopterygota</taxon>
        <taxon>Hymenoptera</taxon>
        <taxon>Apocrita</taxon>
        <taxon>Aculeata</taxon>
        <taxon>Formicoidea</taxon>
        <taxon>Formicidae</taxon>
        <taxon>Myrmicinae</taxon>
        <taxon>Trachymyrmex</taxon>
    </lineage>
</organism>
<protein>
    <submittedName>
        <fullName evidence="1">Uncharacterized protein</fullName>
    </submittedName>
</protein>
<dbReference type="EMBL" id="KQ981537">
    <property type="protein sequence ID" value="KYN40063.1"/>
    <property type="molecule type" value="Genomic_DNA"/>
</dbReference>
<reference evidence="1 2" key="1">
    <citation type="submission" date="2016-03" db="EMBL/GenBank/DDBJ databases">
        <title>Trachymyrmex septentrionalis WGS genome.</title>
        <authorList>
            <person name="Nygaard S."/>
            <person name="Hu H."/>
            <person name="Boomsma J."/>
            <person name="Zhang G."/>
        </authorList>
    </citation>
    <scope>NUCLEOTIDE SEQUENCE [LARGE SCALE GENOMIC DNA]</scope>
    <source>
        <strain evidence="1">Tsep2-gDNA-1</strain>
        <tissue evidence="1">Whole body</tissue>
    </source>
</reference>
<dbReference type="Proteomes" id="UP000078541">
    <property type="component" value="Unassembled WGS sequence"/>
</dbReference>